<gene>
    <name evidence="1" type="ORF">F5144DRAFT_548640</name>
</gene>
<accession>A0ACB7PC54</accession>
<dbReference type="EMBL" id="JAGIZQ010000004">
    <property type="protein sequence ID" value="KAH6632726.1"/>
    <property type="molecule type" value="Genomic_DNA"/>
</dbReference>
<evidence type="ECO:0000313" key="2">
    <source>
        <dbReference type="Proteomes" id="UP000724584"/>
    </source>
</evidence>
<proteinExistence type="predicted"/>
<keyword evidence="2" id="KW-1185">Reference proteome</keyword>
<comment type="caution">
    <text evidence="1">The sequence shown here is derived from an EMBL/GenBank/DDBJ whole genome shotgun (WGS) entry which is preliminary data.</text>
</comment>
<name>A0ACB7PC54_9PEZI</name>
<dbReference type="Proteomes" id="UP000724584">
    <property type="component" value="Unassembled WGS sequence"/>
</dbReference>
<organism evidence="1 2">
    <name type="scientific">Chaetomium tenue</name>
    <dbReference type="NCBI Taxonomy" id="1854479"/>
    <lineage>
        <taxon>Eukaryota</taxon>
        <taxon>Fungi</taxon>
        <taxon>Dikarya</taxon>
        <taxon>Ascomycota</taxon>
        <taxon>Pezizomycotina</taxon>
        <taxon>Sordariomycetes</taxon>
        <taxon>Sordariomycetidae</taxon>
        <taxon>Sordariales</taxon>
        <taxon>Chaetomiaceae</taxon>
        <taxon>Chaetomium</taxon>
    </lineage>
</organism>
<protein>
    <submittedName>
        <fullName evidence="1">Uncharacterized protein</fullName>
    </submittedName>
</protein>
<reference evidence="1 2" key="1">
    <citation type="journal article" date="2021" name="Nat. Commun.">
        <title>Genetic determinants of endophytism in the Arabidopsis root mycobiome.</title>
        <authorList>
            <person name="Mesny F."/>
            <person name="Miyauchi S."/>
            <person name="Thiergart T."/>
            <person name="Pickel B."/>
            <person name="Atanasova L."/>
            <person name="Karlsson M."/>
            <person name="Huettel B."/>
            <person name="Barry K.W."/>
            <person name="Haridas S."/>
            <person name="Chen C."/>
            <person name="Bauer D."/>
            <person name="Andreopoulos W."/>
            <person name="Pangilinan J."/>
            <person name="LaButti K."/>
            <person name="Riley R."/>
            <person name="Lipzen A."/>
            <person name="Clum A."/>
            <person name="Drula E."/>
            <person name="Henrissat B."/>
            <person name="Kohler A."/>
            <person name="Grigoriev I.V."/>
            <person name="Martin F.M."/>
            <person name="Hacquard S."/>
        </authorList>
    </citation>
    <scope>NUCLEOTIDE SEQUENCE [LARGE SCALE GENOMIC DNA]</scope>
    <source>
        <strain evidence="1 2">MPI-SDFR-AT-0079</strain>
    </source>
</reference>
<evidence type="ECO:0000313" key="1">
    <source>
        <dbReference type="EMBL" id="KAH6632726.1"/>
    </source>
</evidence>
<sequence length="174" mass="18629">MPASKPSKPLTLNPTLGWPQPEDLDYFFQPCAVGYPAGNRCQPGTPRCKQQHGKIIEIWDLPTRAGLAVLLSPPVIADQPASTARLFARLKPKGMREASPVTMHACGVASHPLDQTLVRITYALAPIRPALHLGKSSLTGPTPSGSTEGLARGVPEEPAVPDRNGENRKRTANC</sequence>